<dbReference type="GO" id="GO:0005524">
    <property type="term" value="F:ATP binding"/>
    <property type="evidence" value="ECO:0007669"/>
    <property type="project" value="InterPro"/>
</dbReference>
<organism evidence="2 3">
    <name type="scientific">Venustampulla echinocandica</name>
    <dbReference type="NCBI Taxonomy" id="2656787"/>
    <lineage>
        <taxon>Eukaryota</taxon>
        <taxon>Fungi</taxon>
        <taxon>Dikarya</taxon>
        <taxon>Ascomycota</taxon>
        <taxon>Pezizomycotina</taxon>
        <taxon>Leotiomycetes</taxon>
        <taxon>Helotiales</taxon>
        <taxon>Pleuroascaceae</taxon>
        <taxon>Venustampulla</taxon>
    </lineage>
</organism>
<dbReference type="Pfam" id="PF22942">
    <property type="entry name" value="DUF7025"/>
    <property type="match status" value="1"/>
</dbReference>
<dbReference type="PANTHER" id="PTHR46411">
    <property type="entry name" value="FAMILY ATPASE, PUTATIVE-RELATED"/>
    <property type="match status" value="1"/>
</dbReference>
<dbReference type="GeneID" id="43595631"/>
<comment type="caution">
    <text evidence="2">The sequence shown here is derived from an EMBL/GenBank/DDBJ whole genome shotgun (WGS) entry which is preliminary data.</text>
</comment>
<dbReference type="Proteomes" id="UP000254866">
    <property type="component" value="Unassembled WGS sequence"/>
</dbReference>
<dbReference type="SMART" id="SM00382">
    <property type="entry name" value="AAA"/>
    <property type="match status" value="1"/>
</dbReference>
<evidence type="ECO:0000313" key="3">
    <source>
        <dbReference type="Proteomes" id="UP000254866"/>
    </source>
</evidence>
<dbReference type="RefSeq" id="XP_031871098.1">
    <property type="nucleotide sequence ID" value="XM_032011405.1"/>
</dbReference>
<dbReference type="OrthoDB" id="10042665at2759"/>
<dbReference type="SUPFAM" id="SSF52540">
    <property type="entry name" value="P-loop containing nucleoside triphosphate hydrolases"/>
    <property type="match status" value="1"/>
</dbReference>
<feature type="domain" description="AAA+ ATPase" evidence="1">
    <location>
        <begin position="357"/>
        <end position="476"/>
    </location>
</feature>
<dbReference type="PANTHER" id="PTHR46411:SF3">
    <property type="entry name" value="AAA+ ATPASE DOMAIN-CONTAINING PROTEIN"/>
    <property type="match status" value="1"/>
</dbReference>
<dbReference type="InterPro" id="IPR027417">
    <property type="entry name" value="P-loop_NTPase"/>
</dbReference>
<gene>
    <name evidence="2" type="ORF">BP5553_02782</name>
</gene>
<dbReference type="Gene3D" id="3.40.50.300">
    <property type="entry name" value="P-loop containing nucleotide triphosphate hydrolases"/>
    <property type="match status" value="1"/>
</dbReference>
<dbReference type="InterPro" id="IPR003959">
    <property type="entry name" value="ATPase_AAA_core"/>
</dbReference>
<protein>
    <recommendedName>
        <fullName evidence="1">AAA+ ATPase domain-containing protein</fullName>
    </recommendedName>
</protein>
<dbReference type="InterPro" id="IPR054289">
    <property type="entry name" value="DUF7025"/>
</dbReference>
<keyword evidence="3" id="KW-1185">Reference proteome</keyword>
<dbReference type="EMBL" id="NPIC01000002">
    <property type="protein sequence ID" value="RDL38442.1"/>
    <property type="molecule type" value="Genomic_DNA"/>
</dbReference>
<dbReference type="GO" id="GO:0016887">
    <property type="term" value="F:ATP hydrolysis activity"/>
    <property type="evidence" value="ECO:0007669"/>
    <property type="project" value="InterPro"/>
</dbReference>
<sequence length="476" mass="53918">MDSDSDDYSSSQGDDVDPFAFVGAEIDDSVDPPGLKCELTTYDARYNAKGERIRLAAGKKKQVVANRPRDHDSALALTRYYDHDKVLDYTSLEIRSPHVKAALRKVIPLYPGVNLHANKVTIRGIPKCLFHYRQELGMYGGTLKDQEAVKHLIFALRYMYDALRDEVSSYYNLMESPNIEPGLPFLNLWMAFRPGDHIYLKSNGVDRVYRFLFMDRCECFNPHCRKSRWALSLEEIDYDGSDFGHTKVTSYIDPYQGHIPLKHLRAFPLQYHPNKHEITAAMIARGRKFIALRGVHYLGYDGVAEALSHTRNKTFLGEDDEFPFQSVPDQKDMILSLVNIHSDQRVAFDDVIKGKGKGMIFLLHGVPGVGKTLTAESVADYTKRPLYTVSCGELGVGTDCVENNLSSALELATKWNAIALIDEADVFLEQRSAHDLERNSLVSSKCFLPTNATERAMESEDLRTLGDHRAKRRRLD</sequence>
<evidence type="ECO:0000259" key="1">
    <source>
        <dbReference type="SMART" id="SM00382"/>
    </source>
</evidence>
<accession>A0A370TSD3</accession>
<dbReference type="InterPro" id="IPR003593">
    <property type="entry name" value="AAA+_ATPase"/>
</dbReference>
<evidence type="ECO:0000313" key="2">
    <source>
        <dbReference type="EMBL" id="RDL38442.1"/>
    </source>
</evidence>
<name>A0A370TSD3_9HELO</name>
<dbReference type="Pfam" id="PF00004">
    <property type="entry name" value="AAA"/>
    <property type="match status" value="1"/>
</dbReference>
<proteinExistence type="predicted"/>
<dbReference type="AlphaFoldDB" id="A0A370TSD3"/>
<reference evidence="2 3" key="1">
    <citation type="journal article" date="2018" name="IMA Fungus">
        <title>IMA Genome-F 9: Draft genome sequence of Annulohypoxylon stygium, Aspergillus mulundensis, Berkeleyomyces basicola (syn. Thielaviopsis basicola), Ceratocystis smalleyi, two Cercospora beticola strains, Coleophoma cylindrospora, Fusarium fracticaudum, Phialophora cf. hyalina, and Morchella septimelata.</title>
        <authorList>
            <person name="Wingfield B.D."/>
            <person name="Bills G.F."/>
            <person name="Dong Y."/>
            <person name="Huang W."/>
            <person name="Nel W.J."/>
            <person name="Swalarsk-Parry B.S."/>
            <person name="Vaghefi N."/>
            <person name="Wilken P.M."/>
            <person name="An Z."/>
            <person name="de Beer Z.W."/>
            <person name="De Vos L."/>
            <person name="Chen L."/>
            <person name="Duong T.A."/>
            <person name="Gao Y."/>
            <person name="Hammerbacher A."/>
            <person name="Kikkert J.R."/>
            <person name="Li Y."/>
            <person name="Li H."/>
            <person name="Li K."/>
            <person name="Li Q."/>
            <person name="Liu X."/>
            <person name="Ma X."/>
            <person name="Naidoo K."/>
            <person name="Pethybridge S.J."/>
            <person name="Sun J."/>
            <person name="Steenkamp E.T."/>
            <person name="van der Nest M.A."/>
            <person name="van Wyk S."/>
            <person name="Wingfield M.J."/>
            <person name="Xiong C."/>
            <person name="Yue Q."/>
            <person name="Zhang X."/>
        </authorList>
    </citation>
    <scope>NUCLEOTIDE SEQUENCE [LARGE SCALE GENOMIC DNA]</scope>
    <source>
        <strain evidence="2 3">BP 5553</strain>
    </source>
</reference>